<dbReference type="InterPro" id="IPR001764">
    <property type="entry name" value="Glyco_hydro_3_N"/>
</dbReference>
<dbReference type="Gene3D" id="2.60.40.10">
    <property type="entry name" value="Immunoglobulins"/>
    <property type="match status" value="1"/>
</dbReference>
<comment type="pathway">
    <text evidence="2">Glycan metabolism; cellulose degradation.</text>
</comment>
<dbReference type="EC" id="3.2.1.21" evidence="4"/>
<dbReference type="GO" id="GO:0030245">
    <property type="term" value="P:cellulose catabolic process"/>
    <property type="evidence" value="ECO:0007669"/>
    <property type="project" value="UniProtKB-KW"/>
</dbReference>
<dbReference type="EMBL" id="JADNRY010000014">
    <property type="protein sequence ID" value="KAF9074275.1"/>
    <property type="molecule type" value="Genomic_DNA"/>
</dbReference>
<dbReference type="PANTHER" id="PTHR42715">
    <property type="entry name" value="BETA-GLUCOSIDASE"/>
    <property type="match status" value="1"/>
</dbReference>
<protein>
    <recommendedName>
        <fullName evidence="4">beta-glucosidase</fullName>
        <ecNumber evidence="4">3.2.1.21</ecNumber>
    </recommendedName>
</protein>
<comment type="catalytic activity">
    <reaction evidence="1">
        <text>Hydrolysis of terminal, non-reducing beta-D-glucosyl residues with release of beta-D-glucose.</text>
        <dbReference type="EC" id="3.2.1.21"/>
    </reaction>
</comment>
<evidence type="ECO:0000259" key="11">
    <source>
        <dbReference type="SMART" id="SM01217"/>
    </source>
</evidence>
<proteinExistence type="inferred from homology"/>
<evidence type="ECO:0000256" key="9">
    <source>
        <dbReference type="ARBA" id="ARBA00023295"/>
    </source>
</evidence>
<dbReference type="InterPro" id="IPR036881">
    <property type="entry name" value="Glyco_hydro_3_C_sf"/>
</dbReference>
<keyword evidence="6" id="KW-0136">Cellulose degradation</keyword>
<dbReference type="InterPro" id="IPR036962">
    <property type="entry name" value="Glyco_hydro_3_N_sf"/>
</dbReference>
<dbReference type="FunFam" id="3.20.20.300:FF:000002">
    <property type="entry name" value="Probable beta-glucosidase"/>
    <property type="match status" value="1"/>
</dbReference>
<evidence type="ECO:0000256" key="2">
    <source>
        <dbReference type="ARBA" id="ARBA00004987"/>
    </source>
</evidence>
<dbReference type="InterPro" id="IPR017853">
    <property type="entry name" value="GH"/>
</dbReference>
<dbReference type="SUPFAM" id="SSF52279">
    <property type="entry name" value="Beta-D-glucan exohydrolase, C-terminal domain"/>
    <property type="match status" value="1"/>
</dbReference>
<dbReference type="Pfam" id="PF01915">
    <property type="entry name" value="Glyco_hydro_3_C"/>
    <property type="match status" value="1"/>
</dbReference>
<dbReference type="OrthoDB" id="416222at2759"/>
<dbReference type="AlphaFoldDB" id="A0A9P5Q636"/>
<name>A0A9P5Q636_9AGAR</name>
<dbReference type="GO" id="GO:0008422">
    <property type="term" value="F:beta-glucosidase activity"/>
    <property type="evidence" value="ECO:0007669"/>
    <property type="project" value="UniProtKB-EC"/>
</dbReference>
<keyword evidence="7" id="KW-0325">Glycoprotein</keyword>
<keyword evidence="13" id="KW-1185">Reference proteome</keyword>
<evidence type="ECO:0000256" key="10">
    <source>
        <dbReference type="ARBA" id="ARBA00023326"/>
    </source>
</evidence>
<evidence type="ECO:0000256" key="7">
    <source>
        <dbReference type="ARBA" id="ARBA00023180"/>
    </source>
</evidence>
<keyword evidence="5 12" id="KW-0378">Hydrolase</keyword>
<evidence type="ECO:0000313" key="13">
    <source>
        <dbReference type="Proteomes" id="UP000772434"/>
    </source>
</evidence>
<accession>A0A9P5Q636</accession>
<dbReference type="SUPFAM" id="SSF51445">
    <property type="entry name" value="(Trans)glycosidases"/>
    <property type="match status" value="1"/>
</dbReference>
<evidence type="ECO:0000256" key="1">
    <source>
        <dbReference type="ARBA" id="ARBA00000448"/>
    </source>
</evidence>
<comment type="caution">
    <text evidence="12">The sequence shown here is derived from an EMBL/GenBank/DDBJ whole genome shotgun (WGS) entry which is preliminary data.</text>
</comment>
<evidence type="ECO:0000256" key="8">
    <source>
        <dbReference type="ARBA" id="ARBA00023277"/>
    </source>
</evidence>
<evidence type="ECO:0000256" key="3">
    <source>
        <dbReference type="ARBA" id="ARBA00005336"/>
    </source>
</evidence>
<sequence length="723" mass="77258">MKKNPGSWDEAIDLANQTVNLMTLNEKIAMVRGVGQFTSRCVGNIQPPSRSFVVSGNKITIPPLCLNDGPAGVRLGGSNVTSFPPAINVAATFSRSMMYARGAAIGEEFRGKGIHVYLGPAVDLMRNPKAGRAWEGFGPDPYLSGEGAYQTIMGVQSTGVSACTKHLGSYNQEHWRYGLNANVDDRTFREMYWWPFMKSVEANVSAVMCAYNQVNGTSSCHDPALIGPNGYLRTEGFQGFVVSDWGATHDSAADNANAGLDMEQPGDFILIGGGVYGGLEAAVDLGEVTLERLNEMVTRILTPWLRLGQDQGYPDINFNAQDPDGTDSLNLNVNVRTDDHTALVRQIGAASAVLLKNNRTTSDGTTIRGLPLSTDIKTIAVIGLDAQQLDLNCGGGLNECNTGTLTIGWGSGSNNVAFTVSPIDAITDFVQDFATVSTDITSNDLAGGPAVAEGKASDLAIVFANADSGELGFYNFVDGIEGDRNDLNLWWKGDVAAVCSNTVVVVHAVGPVPMSSWNDHPNITAIVYAGLPGEQTGPSLVDVLWGAVNPSGRLPFSMDDDEAAYGTVIVYGINPFPTIDYTEQLLLDYRYMDSQGTIPVYEFGFGLSYTTFGYSSLTIDASVTSATFSFVLTNTGSFDGAEIPQLYLGFPSSAGEPDKVLRGFNNIFLTSGASQTVTFTVSQKEMSIWNVVNQEWTVPSGDFDAYIGASKKDIRLTGAFTPS</sequence>
<dbReference type="Pfam" id="PF14310">
    <property type="entry name" value="Fn3-like"/>
    <property type="match status" value="1"/>
</dbReference>
<dbReference type="SMART" id="SM01217">
    <property type="entry name" value="Fn3_like"/>
    <property type="match status" value="1"/>
</dbReference>
<dbReference type="InterPro" id="IPR013783">
    <property type="entry name" value="Ig-like_fold"/>
</dbReference>
<dbReference type="Proteomes" id="UP000772434">
    <property type="component" value="Unassembled WGS sequence"/>
</dbReference>
<dbReference type="InterPro" id="IPR026891">
    <property type="entry name" value="Fn3-like"/>
</dbReference>
<dbReference type="Pfam" id="PF00933">
    <property type="entry name" value="Glyco_hydro_3"/>
    <property type="match status" value="1"/>
</dbReference>
<keyword evidence="10" id="KW-0624">Polysaccharide degradation</keyword>
<organism evidence="12 13">
    <name type="scientific">Rhodocollybia butyracea</name>
    <dbReference type="NCBI Taxonomy" id="206335"/>
    <lineage>
        <taxon>Eukaryota</taxon>
        <taxon>Fungi</taxon>
        <taxon>Dikarya</taxon>
        <taxon>Basidiomycota</taxon>
        <taxon>Agaricomycotina</taxon>
        <taxon>Agaricomycetes</taxon>
        <taxon>Agaricomycetidae</taxon>
        <taxon>Agaricales</taxon>
        <taxon>Marasmiineae</taxon>
        <taxon>Omphalotaceae</taxon>
        <taxon>Rhodocollybia</taxon>
    </lineage>
</organism>
<dbReference type="PRINTS" id="PR00133">
    <property type="entry name" value="GLHYDRLASE3"/>
</dbReference>
<evidence type="ECO:0000313" key="12">
    <source>
        <dbReference type="EMBL" id="KAF9074275.1"/>
    </source>
</evidence>
<dbReference type="Gene3D" id="3.40.50.1700">
    <property type="entry name" value="Glycoside hydrolase family 3 C-terminal domain"/>
    <property type="match status" value="1"/>
</dbReference>
<evidence type="ECO:0000256" key="6">
    <source>
        <dbReference type="ARBA" id="ARBA00023001"/>
    </source>
</evidence>
<evidence type="ECO:0000256" key="4">
    <source>
        <dbReference type="ARBA" id="ARBA00012744"/>
    </source>
</evidence>
<evidence type="ECO:0000256" key="5">
    <source>
        <dbReference type="ARBA" id="ARBA00022801"/>
    </source>
</evidence>
<dbReference type="Gene3D" id="3.20.20.300">
    <property type="entry name" value="Glycoside hydrolase, family 3, N-terminal domain"/>
    <property type="match status" value="1"/>
</dbReference>
<gene>
    <name evidence="12" type="ORF">BDP27DRAFT_1381409</name>
</gene>
<keyword evidence="8" id="KW-0119">Carbohydrate metabolism</keyword>
<keyword evidence="9" id="KW-0326">Glycosidase</keyword>
<dbReference type="InterPro" id="IPR002772">
    <property type="entry name" value="Glyco_hydro_3_C"/>
</dbReference>
<feature type="domain" description="Fibronectin type III-like" evidence="11">
    <location>
        <begin position="642"/>
        <end position="711"/>
    </location>
</feature>
<comment type="similarity">
    <text evidence="3">Belongs to the glycosyl hydrolase 3 family.</text>
</comment>
<reference evidence="12" key="1">
    <citation type="submission" date="2020-11" db="EMBL/GenBank/DDBJ databases">
        <authorList>
            <consortium name="DOE Joint Genome Institute"/>
            <person name="Ahrendt S."/>
            <person name="Riley R."/>
            <person name="Andreopoulos W."/>
            <person name="Labutti K."/>
            <person name="Pangilinan J."/>
            <person name="Ruiz-Duenas F.J."/>
            <person name="Barrasa J.M."/>
            <person name="Sanchez-Garcia M."/>
            <person name="Camarero S."/>
            <person name="Miyauchi S."/>
            <person name="Serrano A."/>
            <person name="Linde D."/>
            <person name="Babiker R."/>
            <person name="Drula E."/>
            <person name="Ayuso-Fernandez I."/>
            <person name="Pacheco R."/>
            <person name="Padilla G."/>
            <person name="Ferreira P."/>
            <person name="Barriuso J."/>
            <person name="Kellner H."/>
            <person name="Castanera R."/>
            <person name="Alfaro M."/>
            <person name="Ramirez L."/>
            <person name="Pisabarro A.G."/>
            <person name="Kuo A."/>
            <person name="Tritt A."/>
            <person name="Lipzen A."/>
            <person name="He G."/>
            <person name="Yan M."/>
            <person name="Ng V."/>
            <person name="Cullen D."/>
            <person name="Martin F."/>
            <person name="Rosso M.-N."/>
            <person name="Henrissat B."/>
            <person name="Hibbett D."/>
            <person name="Martinez A.T."/>
            <person name="Grigoriev I.V."/>
        </authorList>
    </citation>
    <scope>NUCLEOTIDE SEQUENCE</scope>
    <source>
        <strain evidence="12">AH 40177</strain>
    </source>
</reference>
<dbReference type="InterPro" id="IPR050288">
    <property type="entry name" value="Cellulose_deg_GH3"/>
</dbReference>
<dbReference type="PANTHER" id="PTHR42715:SF2">
    <property type="entry name" value="BETA-GLUCOSIDASE F-RELATED"/>
    <property type="match status" value="1"/>
</dbReference>